<organism evidence="12 13">
    <name type="scientific">Mortierella alpina</name>
    <name type="common">Oleaginous fungus</name>
    <name type="synonym">Mortierella renispora</name>
    <dbReference type="NCBI Taxonomy" id="64518"/>
    <lineage>
        <taxon>Eukaryota</taxon>
        <taxon>Fungi</taxon>
        <taxon>Fungi incertae sedis</taxon>
        <taxon>Mucoromycota</taxon>
        <taxon>Mortierellomycotina</taxon>
        <taxon>Mortierellomycetes</taxon>
        <taxon>Mortierellales</taxon>
        <taxon>Mortierellaceae</taxon>
        <taxon>Mortierella</taxon>
    </lineage>
</organism>
<accession>A0A9P8A0Z8</accession>
<feature type="domain" description="C2H2-type" evidence="11">
    <location>
        <begin position="23"/>
        <end position="53"/>
    </location>
</feature>
<evidence type="ECO:0000256" key="4">
    <source>
        <dbReference type="ARBA" id="ARBA00022737"/>
    </source>
</evidence>
<evidence type="ECO:0000259" key="11">
    <source>
        <dbReference type="PROSITE" id="PS50157"/>
    </source>
</evidence>
<keyword evidence="2" id="KW-0678">Repressor</keyword>
<evidence type="ECO:0000313" key="12">
    <source>
        <dbReference type="EMBL" id="KAG9320414.1"/>
    </source>
</evidence>
<keyword evidence="4" id="KW-0677">Repeat</keyword>
<dbReference type="InterPro" id="IPR013087">
    <property type="entry name" value="Znf_C2H2_type"/>
</dbReference>
<dbReference type="PANTHER" id="PTHR47257">
    <property type="entry name" value="PH-RESPONSE TRANSCRIPTION FACTOR PACC/RIM101"/>
    <property type="match status" value="1"/>
</dbReference>
<comment type="caution">
    <text evidence="12">The sequence shown here is derived from an EMBL/GenBank/DDBJ whole genome shotgun (WGS) entry which is preliminary data.</text>
</comment>
<keyword evidence="6" id="KW-0862">Zinc</keyword>
<keyword evidence="3" id="KW-0479">Metal-binding</keyword>
<evidence type="ECO:0000256" key="9">
    <source>
        <dbReference type="PROSITE-ProRule" id="PRU00042"/>
    </source>
</evidence>
<evidence type="ECO:0000256" key="2">
    <source>
        <dbReference type="ARBA" id="ARBA00022491"/>
    </source>
</evidence>
<evidence type="ECO:0000256" key="8">
    <source>
        <dbReference type="ARBA" id="ARBA00038089"/>
    </source>
</evidence>
<feature type="region of interest" description="Disordered" evidence="10">
    <location>
        <begin position="551"/>
        <end position="608"/>
    </location>
</feature>
<evidence type="ECO:0000256" key="6">
    <source>
        <dbReference type="ARBA" id="ARBA00022833"/>
    </source>
</evidence>
<feature type="compositionally biased region" description="Polar residues" evidence="10">
    <location>
        <begin position="595"/>
        <end position="605"/>
    </location>
</feature>
<feature type="region of interest" description="Disordered" evidence="10">
    <location>
        <begin position="750"/>
        <end position="784"/>
    </location>
</feature>
<evidence type="ECO:0000313" key="13">
    <source>
        <dbReference type="Proteomes" id="UP000717515"/>
    </source>
</evidence>
<dbReference type="PROSITE" id="PS50157">
    <property type="entry name" value="ZINC_FINGER_C2H2_2"/>
    <property type="match status" value="2"/>
</dbReference>
<feature type="compositionally biased region" description="Basic and acidic residues" evidence="10">
    <location>
        <begin position="103"/>
        <end position="113"/>
    </location>
</feature>
<dbReference type="InterPro" id="IPR050806">
    <property type="entry name" value="pacC/RIM101"/>
</dbReference>
<feature type="compositionally biased region" description="Low complexity" evidence="10">
    <location>
        <begin position="154"/>
        <end position="175"/>
    </location>
</feature>
<keyword evidence="5 9" id="KW-0863">Zinc-finger</keyword>
<dbReference type="GO" id="GO:0045944">
    <property type="term" value="P:positive regulation of transcription by RNA polymerase II"/>
    <property type="evidence" value="ECO:0007669"/>
    <property type="project" value="TreeGrafter"/>
</dbReference>
<dbReference type="Pfam" id="PF00096">
    <property type="entry name" value="zf-C2H2"/>
    <property type="match status" value="1"/>
</dbReference>
<feature type="region of interest" description="Disordered" evidence="10">
    <location>
        <begin position="103"/>
        <end position="200"/>
    </location>
</feature>
<dbReference type="SUPFAM" id="SSF57667">
    <property type="entry name" value="beta-beta-alpha zinc fingers"/>
    <property type="match status" value="2"/>
</dbReference>
<keyword evidence="7" id="KW-0539">Nucleus</keyword>
<dbReference type="AlphaFoldDB" id="A0A9P8A0Z8"/>
<feature type="domain" description="C2H2-type" evidence="11">
    <location>
        <begin position="90"/>
        <end position="117"/>
    </location>
</feature>
<feature type="compositionally biased region" description="Basic and acidic residues" evidence="10">
    <location>
        <begin position="574"/>
        <end position="592"/>
    </location>
</feature>
<dbReference type="InterPro" id="IPR036236">
    <property type="entry name" value="Znf_C2H2_sf"/>
</dbReference>
<evidence type="ECO:0000256" key="10">
    <source>
        <dbReference type="SAM" id="MobiDB-lite"/>
    </source>
</evidence>
<dbReference type="EMBL" id="JAIFTL010000293">
    <property type="protein sequence ID" value="KAG9320414.1"/>
    <property type="molecule type" value="Genomic_DNA"/>
</dbReference>
<dbReference type="GO" id="GO:0005634">
    <property type="term" value="C:nucleus"/>
    <property type="evidence" value="ECO:0007669"/>
    <property type="project" value="UniProtKB-SubCell"/>
</dbReference>
<dbReference type="PANTHER" id="PTHR47257:SF1">
    <property type="entry name" value="PH-RESPONSE TRANSCRIPTION FACTOR PACC_RIM101"/>
    <property type="match status" value="1"/>
</dbReference>
<name>A0A9P8A0Z8_MORAP</name>
<feature type="compositionally biased region" description="Polar residues" evidence="10">
    <location>
        <begin position="180"/>
        <end position="200"/>
    </location>
</feature>
<proteinExistence type="inferred from homology"/>
<evidence type="ECO:0000256" key="3">
    <source>
        <dbReference type="ARBA" id="ARBA00022723"/>
    </source>
</evidence>
<evidence type="ECO:0000256" key="5">
    <source>
        <dbReference type="ARBA" id="ARBA00022771"/>
    </source>
</evidence>
<dbReference type="Gene3D" id="3.30.160.60">
    <property type="entry name" value="Classic Zinc Finger"/>
    <property type="match status" value="2"/>
</dbReference>
<dbReference type="PROSITE" id="PS00028">
    <property type="entry name" value="ZINC_FINGER_C2H2_1"/>
    <property type="match status" value="2"/>
</dbReference>
<protein>
    <recommendedName>
        <fullName evidence="11">C2H2-type domain-containing protein</fullName>
    </recommendedName>
</protein>
<comment type="subcellular location">
    <subcellularLocation>
        <location evidence="1">Nucleus</location>
    </subcellularLocation>
</comment>
<reference evidence="12" key="1">
    <citation type="submission" date="2021-07" db="EMBL/GenBank/DDBJ databases">
        <title>Draft genome of Mortierella alpina, strain LL118, isolated from an aspen leaf litter sample.</title>
        <authorList>
            <person name="Yang S."/>
            <person name="Vinatzer B.A."/>
        </authorList>
    </citation>
    <scope>NUCLEOTIDE SEQUENCE</scope>
    <source>
        <strain evidence="12">LL118</strain>
    </source>
</reference>
<gene>
    <name evidence="12" type="ORF">KVV02_008354</name>
</gene>
<dbReference type="Proteomes" id="UP000717515">
    <property type="component" value="Unassembled WGS sequence"/>
</dbReference>
<evidence type="ECO:0000256" key="7">
    <source>
        <dbReference type="ARBA" id="ARBA00023242"/>
    </source>
</evidence>
<dbReference type="GO" id="GO:0008270">
    <property type="term" value="F:zinc ion binding"/>
    <property type="evidence" value="ECO:0007669"/>
    <property type="project" value="UniProtKB-KW"/>
</dbReference>
<comment type="similarity">
    <text evidence="8">Belongs to the pacC/RIM101 family.</text>
</comment>
<evidence type="ECO:0000256" key="1">
    <source>
        <dbReference type="ARBA" id="ARBA00004123"/>
    </source>
</evidence>
<dbReference type="FunFam" id="3.30.160.60:FF:002343">
    <property type="entry name" value="Zinc finger protein 33A"/>
    <property type="match status" value="1"/>
</dbReference>
<dbReference type="SMART" id="SM00355">
    <property type="entry name" value="ZnF_C2H2"/>
    <property type="match status" value="3"/>
</dbReference>
<sequence length="877" mass="96540">MSTPPSLDNSIPSPESFIFSDDYICQWDNCLKNFDDAELLYEHLRDAHVGRKAQHNLCLTCRWDKCTVPTFAKRDHITSHLRVHVASKPYRCETCRKGFKRPQDLRKHEKTHTDSTGTSAAQPKMDAAAHVVPKLQPNTASSFPLTPPTAQDRSPSVSSSGLGSSLSPYSLPLSPADTAESWNPGLTSPSYSTSSDLFSSPNAPSDLELDLMNVPFGRSSMDVSSAYYGPLSTDSIYDDSVSPMSAKRSRDGFDELLSDTLGAFATEAKKKRADPSYNEDMMGRLNALSAILEVDPLTPDRLLSSLPDVTDWNQFNQFNQFCSTLFEDVSGEAYEPQGVDLPLFPDVEQKQSPMDLDASFAPLDGYQSYNNFGAALDTDVSAFTTSQADPIYSNLLPEDPFVSASDPSVTFGSWDPSSSQLVPPVVRTPHAKLGVQPMTRFNNPEYVSLIRLQNGRSGDFVKAEPQEEVLERLVAPKVECKNEEEKRKYVEAWTQTNANKRALQEARRLSSGDKAELVSVDGIQMVRRMERPREKTRTKSLDPAEVEALLDSAPDAPDTPLLDVSADQPTLATDPDREVEAHQEQEPGEKPEQAYQESSSSTQKPSYRDNLIQKARARQAAAAKDTAASNSPEYLDPVEAMSQQLAQTHIYPSSDVKATIRPPTTRPIKEGDMNRQLKAAEARALCSQDPTRQQHAEVVLNLLKSIDALMQGHRQKVAQYRAAQTKGAAYPRAGSGIHAQHHQGSIRTVSSYLPRRGPGFTSTAPYHPSPLHQEQSEDPKAHPSYTQLRSILTEGASDFSPSPVAVADNPPTLPAADKIGTTDSPVLYPTSDLHHSLVVPFELSEEERRFIEADNAKTAAEQAADAEYEHIEHISNT</sequence>
<feature type="compositionally biased region" description="Polar residues" evidence="10">
    <location>
        <begin position="136"/>
        <end position="153"/>
    </location>
</feature>